<feature type="region of interest" description="Disordered" evidence="1">
    <location>
        <begin position="31"/>
        <end position="58"/>
    </location>
</feature>
<gene>
    <name evidence="2" type="ORF">HMPREF0970_01693</name>
</gene>
<accession>D4U0F1</accession>
<feature type="compositionally biased region" description="Basic and acidic residues" evidence="1">
    <location>
        <begin position="49"/>
        <end position="58"/>
    </location>
</feature>
<evidence type="ECO:0000256" key="1">
    <source>
        <dbReference type="SAM" id="MobiDB-lite"/>
    </source>
</evidence>
<comment type="caution">
    <text evidence="2">The sequence shown here is derived from an EMBL/GenBank/DDBJ whole genome shotgun (WGS) entry which is preliminary data.</text>
</comment>
<reference evidence="2 3" key="1">
    <citation type="submission" date="2009-10" db="EMBL/GenBank/DDBJ databases">
        <authorList>
            <person name="Weinstock G."/>
            <person name="Sodergren E."/>
            <person name="Clifton S."/>
            <person name="Fulton L."/>
            <person name="Fulton B."/>
            <person name="Courtney L."/>
            <person name="Fronick C."/>
            <person name="Harrison M."/>
            <person name="Strong C."/>
            <person name="Farmer C."/>
            <person name="Delahaunty K."/>
            <person name="Markovic C."/>
            <person name="Hall O."/>
            <person name="Minx P."/>
            <person name="Tomlinson C."/>
            <person name="Mitreva M."/>
            <person name="Nelson J."/>
            <person name="Hou S."/>
            <person name="Wollam A."/>
            <person name="Pepin K.H."/>
            <person name="Johnson M."/>
            <person name="Bhonagiri V."/>
            <person name="Nash W.E."/>
            <person name="Warren W."/>
            <person name="Chinwalla A."/>
            <person name="Mardis E.R."/>
            <person name="Wilson R.K."/>
        </authorList>
    </citation>
    <scope>NUCLEOTIDE SEQUENCE [LARGE SCALE GENOMIC DNA]</scope>
    <source>
        <strain evidence="2 3">F0309</strain>
    </source>
</reference>
<name>D4U0F1_9ACTO</name>
<evidence type="ECO:0000313" key="3">
    <source>
        <dbReference type="Proteomes" id="UP000003150"/>
    </source>
</evidence>
<protein>
    <submittedName>
        <fullName evidence="2">Uncharacterized protein</fullName>
    </submittedName>
</protein>
<proteinExistence type="predicted"/>
<organism evidence="2 3">
    <name type="scientific">Schaalia odontolytica F0309</name>
    <dbReference type="NCBI Taxonomy" id="649742"/>
    <lineage>
        <taxon>Bacteria</taxon>
        <taxon>Bacillati</taxon>
        <taxon>Actinomycetota</taxon>
        <taxon>Actinomycetes</taxon>
        <taxon>Actinomycetales</taxon>
        <taxon>Actinomycetaceae</taxon>
        <taxon>Schaalia</taxon>
    </lineage>
</organism>
<dbReference type="EMBL" id="ACYT02000064">
    <property type="protein sequence ID" value="EFF79400.1"/>
    <property type="molecule type" value="Genomic_DNA"/>
</dbReference>
<dbReference type="Proteomes" id="UP000003150">
    <property type="component" value="Unassembled WGS sequence"/>
</dbReference>
<evidence type="ECO:0000313" key="2">
    <source>
        <dbReference type="EMBL" id="EFF79400.1"/>
    </source>
</evidence>
<sequence length="58" mass="6670">MSYVRQKHDARDDQFRSSRARFFSIHRGLTSHCGAAPRAPQPAANTARPRPETRPRPR</sequence>
<dbReference type="AlphaFoldDB" id="D4U0F1"/>
<dbReference type="HOGENOM" id="CLU_2968968_0_0_11"/>